<accession>A0A8H6I146</accession>
<dbReference type="AlphaFoldDB" id="A0A8H6I146"/>
<comment type="caution">
    <text evidence="2">The sequence shown here is derived from an EMBL/GenBank/DDBJ whole genome shotgun (WGS) entry which is preliminary data.</text>
</comment>
<reference evidence="2 3" key="1">
    <citation type="submission" date="2020-07" db="EMBL/GenBank/DDBJ databases">
        <title>Comparative genomics of pyrophilous fungi reveals a link between fire events and developmental genes.</title>
        <authorList>
            <consortium name="DOE Joint Genome Institute"/>
            <person name="Steindorff A.S."/>
            <person name="Carver A."/>
            <person name="Calhoun S."/>
            <person name="Stillman K."/>
            <person name="Liu H."/>
            <person name="Lipzen A."/>
            <person name="Pangilinan J."/>
            <person name="Labutti K."/>
            <person name="Bruns T.D."/>
            <person name="Grigoriev I.V."/>
        </authorList>
    </citation>
    <scope>NUCLEOTIDE SEQUENCE [LARGE SCALE GENOMIC DNA]</scope>
    <source>
        <strain evidence="2 3">CBS 144469</strain>
    </source>
</reference>
<feature type="region of interest" description="Disordered" evidence="1">
    <location>
        <begin position="1"/>
        <end position="93"/>
    </location>
</feature>
<organism evidence="2 3">
    <name type="scientific">Ephemerocybe angulata</name>
    <dbReference type="NCBI Taxonomy" id="980116"/>
    <lineage>
        <taxon>Eukaryota</taxon>
        <taxon>Fungi</taxon>
        <taxon>Dikarya</taxon>
        <taxon>Basidiomycota</taxon>
        <taxon>Agaricomycotina</taxon>
        <taxon>Agaricomycetes</taxon>
        <taxon>Agaricomycetidae</taxon>
        <taxon>Agaricales</taxon>
        <taxon>Agaricineae</taxon>
        <taxon>Psathyrellaceae</taxon>
        <taxon>Ephemerocybe</taxon>
    </lineage>
</organism>
<proteinExistence type="predicted"/>
<sequence length="242" mass="26875">MPAPNTRPQRAKQFDARLPKRSRIQDRPPRRKNSHPDPSSPPPKPRATTSGAVLDPRQQLEEGSRTRESLKSHLRHRTMPAPGPGLQRAKRFDARLPRRSRAEVPPMTSTKVAMGSFVTFIDVISHALTLRRTNSRPDPSYPPPKSRATTSGAVLDPRSSFKLTVSDPRVIEEPTYDAKRCQLQARARSERNDLTRSCLSGLESKTGRRGPHPQTHQLTSQPKLPAPETKSNNIGSGLGSET</sequence>
<protein>
    <submittedName>
        <fullName evidence="2">Uncharacterized protein</fullName>
    </submittedName>
</protein>
<evidence type="ECO:0000313" key="2">
    <source>
        <dbReference type="EMBL" id="KAF6755498.1"/>
    </source>
</evidence>
<name>A0A8H6I146_9AGAR</name>
<feature type="compositionally biased region" description="Polar residues" evidence="1">
    <location>
        <begin position="229"/>
        <end position="242"/>
    </location>
</feature>
<dbReference type="Proteomes" id="UP000521943">
    <property type="component" value="Unassembled WGS sequence"/>
</dbReference>
<feature type="compositionally biased region" description="Basic and acidic residues" evidence="1">
    <location>
        <begin position="12"/>
        <end position="28"/>
    </location>
</feature>
<gene>
    <name evidence="2" type="ORF">DFP72DRAFT_1067775</name>
</gene>
<feature type="region of interest" description="Disordered" evidence="1">
    <location>
        <begin position="131"/>
        <end position="160"/>
    </location>
</feature>
<dbReference type="EMBL" id="JACGCI010000030">
    <property type="protein sequence ID" value="KAF6755498.1"/>
    <property type="molecule type" value="Genomic_DNA"/>
</dbReference>
<evidence type="ECO:0000256" key="1">
    <source>
        <dbReference type="SAM" id="MobiDB-lite"/>
    </source>
</evidence>
<evidence type="ECO:0000313" key="3">
    <source>
        <dbReference type="Proteomes" id="UP000521943"/>
    </source>
</evidence>
<keyword evidence="3" id="KW-1185">Reference proteome</keyword>
<feature type="region of interest" description="Disordered" evidence="1">
    <location>
        <begin position="186"/>
        <end position="242"/>
    </location>
</feature>
<feature type="compositionally biased region" description="Basic and acidic residues" evidence="1">
    <location>
        <begin position="58"/>
        <end position="71"/>
    </location>
</feature>